<evidence type="ECO:0000256" key="2">
    <source>
        <dbReference type="PROSITE-ProRule" id="PRU00169"/>
    </source>
</evidence>
<dbReference type="EMBL" id="RQHU01000005">
    <property type="protein sequence ID" value="TGN16145.1"/>
    <property type="molecule type" value="Genomic_DNA"/>
</dbReference>
<dbReference type="OrthoDB" id="318032at2"/>
<dbReference type="PANTHER" id="PTHR44591:SF3">
    <property type="entry name" value="RESPONSE REGULATORY DOMAIN-CONTAINING PROTEIN"/>
    <property type="match status" value="1"/>
</dbReference>
<comment type="caution">
    <text evidence="4">The sequence shown here is derived from an EMBL/GenBank/DDBJ whole genome shotgun (WGS) entry which is preliminary data.</text>
</comment>
<dbReference type="CDD" id="cd00156">
    <property type="entry name" value="REC"/>
    <property type="match status" value="1"/>
</dbReference>
<dbReference type="Pfam" id="PF00072">
    <property type="entry name" value="Response_reg"/>
    <property type="match status" value="1"/>
</dbReference>
<accession>A0A6H3P2E4</accession>
<dbReference type="Gene3D" id="3.40.50.2300">
    <property type="match status" value="1"/>
</dbReference>
<sequence>MNEKRVLLAEDELVSATYLKDCLSALGYKVTLANDGKQALEYYLENPFPVIITDYEMPGLNGAELIQELKSEEIEPVIFMLTSHIEPKLIVNVMKLGIYDYLVKPLEEQELSIKLKRAFEYYEMKRIETITKRERQLRLEGHLEWIQWKEKMVGVGEFNRLNQNLFESLKNSFCQGAGFGALVTLLKLVSDAKVKEGDHYKIESDLMELIQINTEMAEKALKMFADIDLIVSSPMQFEEISCENFYEQLGMWLKEIKPLLDLKAQQILISDPKPNHSKYKISYNVFTMQNAFKEIIINACKFSEANSKITIVTNVEHDWFKCVVYNQPVVNADGTYGVPMQYENLIFEPFYRLSKNVFDEYGTLDFGLGLSYVDSCFKKHEGKLSVHNVVDHSELSEKPVTKVAFQFSLPAYKI</sequence>
<dbReference type="InterPro" id="IPR050595">
    <property type="entry name" value="Bact_response_regulator"/>
</dbReference>
<evidence type="ECO:0000313" key="5">
    <source>
        <dbReference type="Proteomes" id="UP000297649"/>
    </source>
</evidence>
<dbReference type="SUPFAM" id="SSF55874">
    <property type="entry name" value="ATPase domain of HSP90 chaperone/DNA topoisomerase II/histidine kinase"/>
    <property type="match status" value="1"/>
</dbReference>
<evidence type="ECO:0000259" key="3">
    <source>
        <dbReference type="PROSITE" id="PS50110"/>
    </source>
</evidence>
<dbReference type="Proteomes" id="UP000297649">
    <property type="component" value="Unassembled WGS sequence"/>
</dbReference>
<keyword evidence="5" id="KW-1185">Reference proteome</keyword>
<protein>
    <submittedName>
        <fullName evidence="4">Response regulator</fullName>
    </submittedName>
</protein>
<dbReference type="InterPro" id="IPR011006">
    <property type="entry name" value="CheY-like_superfamily"/>
</dbReference>
<dbReference type="SMART" id="SM00448">
    <property type="entry name" value="REC"/>
    <property type="match status" value="1"/>
</dbReference>
<organism evidence="4 5">
    <name type="scientific">Leptospira bandrabouensis</name>
    <dbReference type="NCBI Taxonomy" id="2484903"/>
    <lineage>
        <taxon>Bacteria</taxon>
        <taxon>Pseudomonadati</taxon>
        <taxon>Spirochaetota</taxon>
        <taxon>Spirochaetia</taxon>
        <taxon>Leptospirales</taxon>
        <taxon>Leptospiraceae</taxon>
        <taxon>Leptospira</taxon>
    </lineage>
</organism>
<dbReference type="Gene3D" id="3.30.565.10">
    <property type="entry name" value="Histidine kinase-like ATPase, C-terminal domain"/>
    <property type="match status" value="1"/>
</dbReference>
<proteinExistence type="predicted"/>
<dbReference type="CDD" id="cd00075">
    <property type="entry name" value="HATPase"/>
    <property type="match status" value="1"/>
</dbReference>
<evidence type="ECO:0000313" key="4">
    <source>
        <dbReference type="EMBL" id="TGN16145.1"/>
    </source>
</evidence>
<dbReference type="GO" id="GO:0000160">
    <property type="term" value="P:phosphorelay signal transduction system"/>
    <property type="evidence" value="ECO:0007669"/>
    <property type="project" value="InterPro"/>
</dbReference>
<dbReference type="AlphaFoldDB" id="A0A6H3P2E4"/>
<dbReference type="Pfam" id="PF02518">
    <property type="entry name" value="HATPase_c"/>
    <property type="match status" value="1"/>
</dbReference>
<feature type="domain" description="Response regulatory" evidence="3">
    <location>
        <begin position="5"/>
        <end position="119"/>
    </location>
</feature>
<dbReference type="InterPro" id="IPR001789">
    <property type="entry name" value="Sig_transdc_resp-reg_receiver"/>
</dbReference>
<dbReference type="InterPro" id="IPR003594">
    <property type="entry name" value="HATPase_dom"/>
</dbReference>
<dbReference type="PANTHER" id="PTHR44591">
    <property type="entry name" value="STRESS RESPONSE REGULATOR PROTEIN 1"/>
    <property type="match status" value="1"/>
</dbReference>
<dbReference type="InterPro" id="IPR036890">
    <property type="entry name" value="HATPase_C_sf"/>
</dbReference>
<gene>
    <name evidence="4" type="ORF">EHR08_07735</name>
</gene>
<dbReference type="SUPFAM" id="SSF52172">
    <property type="entry name" value="CheY-like"/>
    <property type="match status" value="1"/>
</dbReference>
<feature type="modified residue" description="4-aspartylphosphate" evidence="2">
    <location>
        <position position="54"/>
    </location>
</feature>
<evidence type="ECO:0000256" key="1">
    <source>
        <dbReference type="ARBA" id="ARBA00022553"/>
    </source>
</evidence>
<name>A0A6H3P2E4_9LEPT</name>
<keyword evidence="1 2" id="KW-0597">Phosphoprotein</keyword>
<reference evidence="4" key="1">
    <citation type="journal article" date="2019" name="PLoS Negl. Trop. Dis.">
        <title>Revisiting the worldwide diversity of Leptospira species in the environment.</title>
        <authorList>
            <person name="Vincent A.T."/>
            <person name="Schiettekatte O."/>
            <person name="Bourhy P."/>
            <person name="Veyrier F.J."/>
            <person name="Picardeau M."/>
        </authorList>
    </citation>
    <scope>NUCLEOTIDE SEQUENCE [LARGE SCALE GENOMIC DNA]</scope>
    <source>
        <strain evidence="4">201601109</strain>
    </source>
</reference>
<dbReference type="RefSeq" id="WP_135745768.1">
    <property type="nucleotide sequence ID" value="NZ_JAIZBL010000004.1"/>
</dbReference>
<dbReference type="PROSITE" id="PS50110">
    <property type="entry name" value="RESPONSE_REGULATORY"/>
    <property type="match status" value="1"/>
</dbReference>